<comment type="caution">
    <text evidence="2">The sequence shown here is derived from an EMBL/GenBank/DDBJ whole genome shotgun (WGS) entry which is preliminary data.</text>
</comment>
<gene>
    <name evidence="2" type="ORF">AVEN_105736_1</name>
</gene>
<organism evidence="2 3">
    <name type="scientific">Araneus ventricosus</name>
    <name type="common">Orbweaver spider</name>
    <name type="synonym">Epeira ventricosa</name>
    <dbReference type="NCBI Taxonomy" id="182803"/>
    <lineage>
        <taxon>Eukaryota</taxon>
        <taxon>Metazoa</taxon>
        <taxon>Ecdysozoa</taxon>
        <taxon>Arthropoda</taxon>
        <taxon>Chelicerata</taxon>
        <taxon>Arachnida</taxon>
        <taxon>Araneae</taxon>
        <taxon>Araneomorphae</taxon>
        <taxon>Entelegynae</taxon>
        <taxon>Araneoidea</taxon>
        <taxon>Araneidae</taxon>
        <taxon>Araneus</taxon>
    </lineage>
</organism>
<dbReference type="EMBL" id="BGPR01014263">
    <property type="protein sequence ID" value="GBN64463.1"/>
    <property type="molecule type" value="Genomic_DNA"/>
</dbReference>
<evidence type="ECO:0000313" key="2">
    <source>
        <dbReference type="EMBL" id="GBN64463.1"/>
    </source>
</evidence>
<keyword evidence="3" id="KW-1185">Reference proteome</keyword>
<sequence>MSLRESFKYNIKKKDFVLILVTGSGTPTQKCQFRGLSSPGGLILSQDVMRETSQIRVYVVRPLRSQEIIRENFIVTTVHRAHTARSLSHTGNSPHRSSTRVEKRATREIPCYGYPC</sequence>
<protein>
    <submittedName>
        <fullName evidence="2">Uncharacterized protein</fullName>
    </submittedName>
</protein>
<dbReference type="AlphaFoldDB" id="A0A4Y2QMD9"/>
<reference evidence="2 3" key="1">
    <citation type="journal article" date="2019" name="Sci. Rep.">
        <title>Orb-weaving spider Araneus ventricosus genome elucidates the spidroin gene catalogue.</title>
        <authorList>
            <person name="Kono N."/>
            <person name="Nakamura H."/>
            <person name="Ohtoshi R."/>
            <person name="Moran D.A.P."/>
            <person name="Shinohara A."/>
            <person name="Yoshida Y."/>
            <person name="Fujiwara M."/>
            <person name="Mori M."/>
            <person name="Tomita M."/>
            <person name="Arakawa K."/>
        </authorList>
    </citation>
    <scope>NUCLEOTIDE SEQUENCE [LARGE SCALE GENOMIC DNA]</scope>
</reference>
<accession>A0A4Y2QMD9</accession>
<dbReference type="Proteomes" id="UP000499080">
    <property type="component" value="Unassembled WGS sequence"/>
</dbReference>
<proteinExistence type="predicted"/>
<feature type="region of interest" description="Disordered" evidence="1">
    <location>
        <begin position="84"/>
        <end position="104"/>
    </location>
</feature>
<evidence type="ECO:0000313" key="3">
    <source>
        <dbReference type="Proteomes" id="UP000499080"/>
    </source>
</evidence>
<name>A0A4Y2QMD9_ARAVE</name>
<feature type="compositionally biased region" description="Polar residues" evidence="1">
    <location>
        <begin position="85"/>
        <end position="96"/>
    </location>
</feature>
<evidence type="ECO:0000256" key="1">
    <source>
        <dbReference type="SAM" id="MobiDB-lite"/>
    </source>
</evidence>